<dbReference type="PANTHER" id="PTHR30121:SF6">
    <property type="entry name" value="SLR6007 PROTEIN"/>
    <property type="match status" value="1"/>
</dbReference>
<evidence type="ECO:0000313" key="3">
    <source>
        <dbReference type="Proteomes" id="UP000434409"/>
    </source>
</evidence>
<evidence type="ECO:0000256" key="1">
    <source>
        <dbReference type="SAM" id="Coils"/>
    </source>
</evidence>
<dbReference type="EMBL" id="VULY01000018">
    <property type="protein sequence ID" value="MSR93957.1"/>
    <property type="molecule type" value="Genomic_DNA"/>
</dbReference>
<name>A0A6N7V1B6_9FIRM</name>
<dbReference type="PANTHER" id="PTHR30121">
    <property type="entry name" value="UNCHARACTERIZED PROTEIN YJGR-RELATED"/>
    <property type="match status" value="1"/>
</dbReference>
<dbReference type="RefSeq" id="WP_154477222.1">
    <property type="nucleotide sequence ID" value="NZ_VULY01000018.1"/>
</dbReference>
<dbReference type="InterPro" id="IPR027417">
    <property type="entry name" value="P-loop_NTPase"/>
</dbReference>
<gene>
    <name evidence="2" type="ORF">FYJ34_06740</name>
</gene>
<dbReference type="SUPFAM" id="SSF52540">
    <property type="entry name" value="P-loop containing nucleoside triphosphate hydrolases"/>
    <property type="match status" value="1"/>
</dbReference>
<reference evidence="2 3" key="1">
    <citation type="submission" date="2019-08" db="EMBL/GenBank/DDBJ databases">
        <title>In-depth cultivation of the pig gut microbiome towards novel bacterial diversity and tailored functional studies.</title>
        <authorList>
            <person name="Wylensek D."/>
            <person name="Hitch T.C.A."/>
            <person name="Clavel T."/>
        </authorList>
    </citation>
    <scope>NUCLEOTIDE SEQUENCE [LARGE SCALE GENOMIC DNA]</scope>
    <source>
        <strain evidence="2 3">68-1-5</strain>
    </source>
</reference>
<dbReference type="Proteomes" id="UP000434409">
    <property type="component" value="Unassembled WGS sequence"/>
</dbReference>
<protein>
    <submittedName>
        <fullName evidence="2">Uncharacterized protein</fullName>
    </submittedName>
</protein>
<comment type="caution">
    <text evidence="2">The sequence shown here is derived from an EMBL/GenBank/DDBJ whole genome shotgun (WGS) entry which is preliminary data.</text>
</comment>
<dbReference type="AlphaFoldDB" id="A0A6N7V1B6"/>
<evidence type="ECO:0000313" key="2">
    <source>
        <dbReference type="EMBL" id="MSR93957.1"/>
    </source>
</evidence>
<keyword evidence="1" id="KW-0175">Coiled coil</keyword>
<dbReference type="InterPro" id="IPR051162">
    <property type="entry name" value="T4SS_component"/>
</dbReference>
<dbReference type="Gene3D" id="3.40.50.300">
    <property type="entry name" value="P-loop containing nucleotide triphosphate hydrolases"/>
    <property type="match status" value="2"/>
</dbReference>
<dbReference type="InterPro" id="IPR016628">
    <property type="entry name" value="ATPase_SAG2001_prd"/>
</dbReference>
<sequence length="824" mass="93904">MKTGLDVRNIYKNLIFTADHRVYAYYRLREWNNSYITDRQKEANRQRLERVLEQSNVPDFQMLQIYIEDSIDSIQEKGKAYVKGEIQEFSRRLIDSQTEVLKKKYGKNKTDYGHYIGLRIDLPRDLSFKGMVEELQRYFLSFQSSVMYELMGDYFMIPGKEMKEFLMAEQVLYKRLGRKIGLERIDASDYGYIIEHLLGMRGISYGDYQYSMLLKEWKGDYYQRQVDIKRLSSVQMEEKGRELVVDRPEGTCYMAFLALAAMTESLLFPDCEVLFFQKSELSFPVDVSIRAEVVGHKKAVKDLENKKKEFKDQIDNAHKNGEEADDDVYFAVAESDVLKAELKHKRSNMYKVNMLFRVAAESQEELDMRCVELIDYYDAYGMKLIRSFGDSKPFLEEIFPCGSVKRRDYIQPTKADFLSALGFGGTTKLGDDSGIYIGYDVSSGKPVYIRPDLAARKESKGATTNSMSVSFTGATGWGKSMSSNLILVWIGMMGGRVLIIDPKSERSGWVDSFPEIKEQINLINLESDESNRGRLDPYVLLQQKEDSEVAAVNLLCYLTGVKPANKKEFTILQKAVRKISDMEFRGLACVIPVLKEQIGGEIAVDLAESIEAFSKLGIAKLLFSDGRSVRRDMTVDKAINILQVSGLSLPDSSLPEGEYLPEHILSIACMQVIGAFGMEFLSSDKTIFKVLGADESWSIFGGRNSVSLDQKGVRMGRSLNSGIYFSSQGIDDVGDKNIKNNIGMRFAFHMEDSDEIERTLEYFGLDAKDPSLQSVLRNLKSGEALMKDIWGHVGVVQFDMTFREFFEMFDTSTDRQKDQEGGRK</sequence>
<proteinExistence type="predicted"/>
<keyword evidence="3" id="KW-1185">Reference proteome</keyword>
<dbReference type="PIRSF" id="PIRSF015040">
    <property type="entry name" value="ATPase_SAG2001_prd"/>
    <property type="match status" value="1"/>
</dbReference>
<accession>A0A6N7V1B6</accession>
<feature type="coiled-coil region" evidence="1">
    <location>
        <begin position="293"/>
        <end position="327"/>
    </location>
</feature>
<dbReference type="Pfam" id="PF12846">
    <property type="entry name" value="AAA_10"/>
    <property type="match status" value="1"/>
</dbReference>
<organism evidence="2 3">
    <name type="scientific">Suipraeoptans intestinalis</name>
    <dbReference type="NCBI Taxonomy" id="2606628"/>
    <lineage>
        <taxon>Bacteria</taxon>
        <taxon>Bacillati</taxon>
        <taxon>Bacillota</taxon>
        <taxon>Clostridia</taxon>
        <taxon>Lachnospirales</taxon>
        <taxon>Lachnospiraceae</taxon>
        <taxon>Suipraeoptans</taxon>
    </lineage>
</organism>